<evidence type="ECO:0000313" key="1">
    <source>
        <dbReference type="EMBL" id="KMS96240.1"/>
    </source>
</evidence>
<sequence length="95" mass="10812">MSTMIKTIIKALALVAITMAIAIALSSINVSFQQREFNTRVAKNIDEDEGSNNNTPLLLPSKRVSRFLVEDDDKYHHYQHGRSLKPADHCHKDYE</sequence>
<dbReference type="eggNOG" id="ENOG502S1NG">
    <property type="taxonomic scope" value="Eukaryota"/>
</dbReference>
<gene>
    <name evidence="1" type="ORF">BVRB_000500</name>
</gene>
<dbReference type="EMBL" id="KQ090397">
    <property type="protein sequence ID" value="KMS96240.1"/>
    <property type="molecule type" value="Genomic_DNA"/>
</dbReference>
<accession>A0A0J8DZD9</accession>
<dbReference type="Proteomes" id="UP000035740">
    <property type="component" value="Unassembled WGS sequence"/>
</dbReference>
<reference evidence="1 2" key="1">
    <citation type="journal article" date="2014" name="Nature">
        <title>The genome of the recently domesticated crop plant sugar beet (Beta vulgaris).</title>
        <authorList>
            <person name="Dohm J.C."/>
            <person name="Minoche A.E."/>
            <person name="Holtgrawe D."/>
            <person name="Capella-Gutierrez S."/>
            <person name="Zakrzewski F."/>
            <person name="Tafer H."/>
            <person name="Rupp O."/>
            <person name="Sorensen T.R."/>
            <person name="Stracke R."/>
            <person name="Reinhardt R."/>
            <person name="Goesmann A."/>
            <person name="Kraft T."/>
            <person name="Schulz B."/>
            <person name="Stadler P.F."/>
            <person name="Schmidt T."/>
            <person name="Gabaldon T."/>
            <person name="Lehrach H."/>
            <person name="Weisshaar B."/>
            <person name="Himmelbauer H."/>
        </authorList>
    </citation>
    <scope>NUCLEOTIDE SEQUENCE [LARGE SCALE GENOMIC DNA]</scope>
    <source>
        <tissue evidence="1">Taproot</tissue>
    </source>
</reference>
<dbReference type="AlphaFoldDB" id="A0A0J8DZD9"/>
<proteinExistence type="predicted"/>
<feature type="non-terminal residue" evidence="1">
    <location>
        <position position="95"/>
    </location>
</feature>
<organism evidence="1 2">
    <name type="scientific">Beta vulgaris subsp. vulgaris</name>
    <name type="common">Beet</name>
    <dbReference type="NCBI Taxonomy" id="3555"/>
    <lineage>
        <taxon>Eukaryota</taxon>
        <taxon>Viridiplantae</taxon>
        <taxon>Streptophyta</taxon>
        <taxon>Embryophyta</taxon>
        <taxon>Tracheophyta</taxon>
        <taxon>Spermatophyta</taxon>
        <taxon>Magnoliopsida</taxon>
        <taxon>eudicotyledons</taxon>
        <taxon>Gunneridae</taxon>
        <taxon>Pentapetalae</taxon>
        <taxon>Caryophyllales</taxon>
        <taxon>Chenopodiaceae</taxon>
        <taxon>Betoideae</taxon>
        <taxon>Beta</taxon>
    </lineage>
</organism>
<protein>
    <submittedName>
        <fullName evidence="1">Uncharacterized protein</fullName>
    </submittedName>
</protein>
<dbReference type="Gramene" id="KMS96240">
    <property type="protein sequence ID" value="KMS96240"/>
    <property type="gene ID" value="BVRB_000500"/>
</dbReference>
<evidence type="ECO:0000313" key="2">
    <source>
        <dbReference type="Proteomes" id="UP000035740"/>
    </source>
</evidence>
<name>A0A0J8DZD9_BETVV</name>
<keyword evidence="2" id="KW-1185">Reference proteome</keyword>
<dbReference type="OrthoDB" id="1841769at2759"/>